<accession>A0A9X0QH21</accession>
<keyword evidence="2" id="KW-1185">Reference proteome</keyword>
<gene>
    <name evidence="1" type="ORF">HDF14_003708</name>
</gene>
<dbReference type="InterPro" id="IPR011856">
    <property type="entry name" value="tRNA_endonuc-like_dom_sf"/>
</dbReference>
<reference evidence="1 2" key="1">
    <citation type="submission" date="2020-08" db="EMBL/GenBank/DDBJ databases">
        <title>Genomic Encyclopedia of Type Strains, Phase IV (KMG-V): Genome sequencing to study the core and pangenomes of soil and plant-associated prokaryotes.</title>
        <authorList>
            <person name="Whitman W."/>
        </authorList>
    </citation>
    <scope>NUCLEOTIDE SEQUENCE [LARGE SCALE GENOMIC DNA]</scope>
    <source>
        <strain evidence="1 2">X5P2</strain>
    </source>
</reference>
<name>A0A9X0QH21_9BACT</name>
<evidence type="ECO:0008006" key="3">
    <source>
        <dbReference type="Google" id="ProtNLM"/>
    </source>
</evidence>
<dbReference type="Proteomes" id="UP000535182">
    <property type="component" value="Unassembled WGS sequence"/>
</dbReference>
<dbReference type="AlphaFoldDB" id="A0A9X0QH21"/>
<dbReference type="Gene3D" id="3.40.1350.10">
    <property type="match status" value="1"/>
</dbReference>
<dbReference type="GO" id="GO:0003676">
    <property type="term" value="F:nucleic acid binding"/>
    <property type="evidence" value="ECO:0007669"/>
    <property type="project" value="InterPro"/>
</dbReference>
<dbReference type="RefSeq" id="WP_183979194.1">
    <property type="nucleotide sequence ID" value="NZ_JACHEB010000009.1"/>
</dbReference>
<comment type="caution">
    <text evidence="1">The sequence shown here is derived from an EMBL/GenBank/DDBJ whole genome shotgun (WGS) entry which is preliminary data.</text>
</comment>
<sequence>MAQNLWDVLFEGSQLMPIHQERSWQPEADIYALNEQGYLVIFELKRAHADGGAVHQALRYCEKAGRFGYEKLEEMLRAYRKGRPANLQQEHQIGFDLEHPLDRSAFNRKQHLVIVGSAGDDELIRNVDYWKLKGLCLSFIPYRVYQIADEHYFEFFSLPYDQHSNPGLAKGVIFDTNLSYNEESIWYMCDGDRVAAFGSIQGIVHSFSKGDIVFLYHKGYGIIAAGQVKSEVREDAAADAMYRELKWLTPKPAKGKAFNFMTVSQIKQVTGRNFWWAKTMKAPFLNKEDTAHLLENLKEILA</sequence>
<proteinExistence type="predicted"/>
<protein>
    <recommendedName>
        <fullName evidence="3">DUF91 domain-containing protein</fullName>
    </recommendedName>
</protein>
<organism evidence="1 2">
    <name type="scientific">Tunturiibacter gelidiferens</name>
    <dbReference type="NCBI Taxonomy" id="3069689"/>
    <lineage>
        <taxon>Bacteria</taxon>
        <taxon>Pseudomonadati</taxon>
        <taxon>Acidobacteriota</taxon>
        <taxon>Terriglobia</taxon>
        <taxon>Terriglobales</taxon>
        <taxon>Acidobacteriaceae</taxon>
        <taxon>Tunturiibacter</taxon>
    </lineage>
</organism>
<evidence type="ECO:0000313" key="2">
    <source>
        <dbReference type="Proteomes" id="UP000535182"/>
    </source>
</evidence>
<dbReference type="EMBL" id="JACHEB010000009">
    <property type="protein sequence ID" value="MBB5330075.1"/>
    <property type="molecule type" value="Genomic_DNA"/>
</dbReference>
<evidence type="ECO:0000313" key="1">
    <source>
        <dbReference type="EMBL" id="MBB5330075.1"/>
    </source>
</evidence>